<reference evidence="7 8" key="1">
    <citation type="submission" date="2021-08" db="EMBL/GenBank/DDBJ databases">
        <title>Genome sequence analysis of Clostridium chauvoei strains of European origin and evaluation of typing options for outbreak investigations.</title>
        <authorList>
            <person name="Abdel-Glil M."/>
            <person name="Thomas P."/>
            <person name="Seyboldt C."/>
        </authorList>
    </citation>
    <scope>NUCLEOTIDE SEQUENCE [LARGE SCALE GENOMIC DNA]</scope>
    <source>
        <strain evidence="7 8">S0260-09</strain>
    </source>
</reference>
<dbReference type="GO" id="GO:0003677">
    <property type="term" value="F:DNA binding"/>
    <property type="evidence" value="ECO:0007669"/>
    <property type="project" value="UniProtKB-KW"/>
</dbReference>
<dbReference type="PROSITE" id="PS51000">
    <property type="entry name" value="HTH_DEOR_2"/>
    <property type="match status" value="1"/>
</dbReference>
<dbReference type="PANTHER" id="PTHR30363">
    <property type="entry name" value="HTH-TYPE TRANSCRIPTIONAL REGULATOR SRLR-RELATED"/>
    <property type="match status" value="1"/>
</dbReference>
<dbReference type="InterPro" id="IPR036390">
    <property type="entry name" value="WH_DNA-bd_sf"/>
</dbReference>
<dbReference type="Pfam" id="PF00455">
    <property type="entry name" value="DeoRC"/>
    <property type="match status" value="1"/>
</dbReference>
<dbReference type="Proteomes" id="UP000775179">
    <property type="component" value="Unassembled WGS sequence"/>
</dbReference>
<evidence type="ECO:0000313" key="7">
    <source>
        <dbReference type="EMBL" id="MBX7291317.1"/>
    </source>
</evidence>
<feature type="domain" description="HTH deoR-type" evidence="6">
    <location>
        <begin position="3"/>
        <end position="58"/>
    </location>
</feature>
<evidence type="ECO:0000259" key="6">
    <source>
        <dbReference type="PROSITE" id="PS51000"/>
    </source>
</evidence>
<dbReference type="InterPro" id="IPR050313">
    <property type="entry name" value="Carb_Metab_HTH_regulators"/>
</dbReference>
<accession>A0ABD4RIN2</accession>
<dbReference type="InterPro" id="IPR036388">
    <property type="entry name" value="WH-like_DNA-bd_sf"/>
</dbReference>
<proteinExistence type="predicted"/>
<dbReference type="SMART" id="SM00420">
    <property type="entry name" value="HTH_DEOR"/>
    <property type="match status" value="1"/>
</dbReference>
<keyword evidence="4" id="KW-0804">Transcription</keyword>
<sequence>MFAEERLEEILKLVNKEGKVFVKDLSIKFNVSEGMIRKDLQRLENKGSIKRTYGGAISNRNITINSNINNRIKENTETKLKIAKKAFDIISDNDTIFLDISSINYNLASLIANSTKKLTLITSMSAIPPLFNSNSTCTLIVIGGVYNKDLGGCIGSETINTLRKYRFNKAFIGSCGVNLSNSTLCNFDLEEGNTKQAILSSSRDSYLLIENEKFYHDGVYTFATLDDIDSIITESTPSNEVIEVLQGHNISIF</sequence>
<comment type="caution">
    <text evidence="7">The sequence shown here is derived from an EMBL/GenBank/DDBJ whole genome shotgun (WGS) entry which is preliminary data.</text>
</comment>
<dbReference type="SMART" id="SM01134">
    <property type="entry name" value="DeoRC"/>
    <property type="match status" value="1"/>
</dbReference>
<dbReference type="RefSeq" id="WP_021876193.1">
    <property type="nucleotide sequence ID" value="NZ_CP018624.1"/>
</dbReference>
<evidence type="ECO:0000256" key="1">
    <source>
        <dbReference type="ARBA" id="ARBA00021390"/>
    </source>
</evidence>
<dbReference type="EMBL" id="JAIFTX010000021">
    <property type="protein sequence ID" value="MBX7291317.1"/>
    <property type="molecule type" value="Genomic_DNA"/>
</dbReference>
<dbReference type="InterPro" id="IPR037171">
    <property type="entry name" value="NagB/RpiA_transferase-like"/>
</dbReference>
<organism evidence="7 8">
    <name type="scientific">Clostridium chauvoei</name>
    <dbReference type="NCBI Taxonomy" id="46867"/>
    <lineage>
        <taxon>Bacteria</taxon>
        <taxon>Bacillati</taxon>
        <taxon>Bacillota</taxon>
        <taxon>Clostridia</taxon>
        <taxon>Eubacteriales</taxon>
        <taxon>Clostridiaceae</taxon>
        <taxon>Clostridium</taxon>
    </lineage>
</organism>
<dbReference type="GeneID" id="66302199"/>
<keyword evidence="3" id="KW-0805">Transcription regulation</keyword>
<keyword evidence="2" id="KW-0678">Repressor</keyword>
<keyword evidence="7" id="KW-0238">DNA-binding</keyword>
<dbReference type="InterPro" id="IPR001034">
    <property type="entry name" value="DeoR_HTH"/>
</dbReference>
<dbReference type="Pfam" id="PF08220">
    <property type="entry name" value="HTH_DeoR"/>
    <property type="match status" value="1"/>
</dbReference>
<evidence type="ECO:0000313" key="8">
    <source>
        <dbReference type="Proteomes" id="UP000775179"/>
    </source>
</evidence>
<evidence type="ECO:0000256" key="5">
    <source>
        <dbReference type="ARBA" id="ARBA00024937"/>
    </source>
</evidence>
<comment type="function">
    <text evidence="5">Repressor of the lactose catabolism operon. Galactose-6-phosphate is the inducer.</text>
</comment>
<dbReference type="InterPro" id="IPR014036">
    <property type="entry name" value="DeoR-like_C"/>
</dbReference>
<evidence type="ECO:0000256" key="2">
    <source>
        <dbReference type="ARBA" id="ARBA00022491"/>
    </source>
</evidence>
<dbReference type="SUPFAM" id="SSF100950">
    <property type="entry name" value="NagB/RpiA/CoA transferase-like"/>
    <property type="match status" value="1"/>
</dbReference>
<dbReference type="KEGG" id="cchv:BTM20_09980"/>
<name>A0ABD4RIN2_9CLOT</name>
<dbReference type="SUPFAM" id="SSF46785">
    <property type="entry name" value="Winged helix' DNA-binding domain"/>
    <property type="match status" value="1"/>
</dbReference>
<dbReference type="AlphaFoldDB" id="A0ABD4RIN2"/>
<evidence type="ECO:0000256" key="3">
    <source>
        <dbReference type="ARBA" id="ARBA00023015"/>
    </source>
</evidence>
<dbReference type="PANTHER" id="PTHR30363:SF4">
    <property type="entry name" value="GLYCEROL-3-PHOSPHATE REGULON REPRESSOR"/>
    <property type="match status" value="1"/>
</dbReference>
<protein>
    <recommendedName>
        <fullName evidence="1">Lactose phosphotransferase system repressor</fullName>
    </recommendedName>
</protein>
<evidence type="ECO:0000256" key="4">
    <source>
        <dbReference type="ARBA" id="ARBA00023163"/>
    </source>
</evidence>
<dbReference type="Gene3D" id="1.10.10.10">
    <property type="entry name" value="Winged helix-like DNA-binding domain superfamily/Winged helix DNA-binding domain"/>
    <property type="match status" value="1"/>
</dbReference>
<gene>
    <name evidence="7" type="ORF">K4H94_09855</name>
</gene>